<dbReference type="Gene3D" id="3.30.1330.40">
    <property type="entry name" value="RutC-like"/>
    <property type="match status" value="1"/>
</dbReference>
<dbReference type="RefSeq" id="WP_376801858.1">
    <property type="nucleotide sequence ID" value="NZ_DBNB01000003.1"/>
</dbReference>
<dbReference type="PANTHER" id="PTHR43857">
    <property type="entry name" value="BLR7761 PROTEIN"/>
    <property type="match status" value="1"/>
</dbReference>
<dbReference type="Proteomes" id="UP000192872">
    <property type="component" value="Unassembled WGS sequence"/>
</dbReference>
<dbReference type="EMBL" id="LWDL01000022">
    <property type="protein sequence ID" value="OQW51085.1"/>
    <property type="molecule type" value="Genomic_DNA"/>
</dbReference>
<dbReference type="InterPro" id="IPR035959">
    <property type="entry name" value="RutC-like_sf"/>
</dbReference>
<gene>
    <name evidence="1" type="ORF">A4S15_12770</name>
</gene>
<evidence type="ECO:0000313" key="2">
    <source>
        <dbReference type="Proteomes" id="UP000192872"/>
    </source>
</evidence>
<accession>A0A1W9HUF7</accession>
<sequence length="134" mass="14503">MFIHHTPAGIRPPFAHYSFGVEVPEGARLLFCSGQLGITPDDIIPESAEDQATLCFRAIGLVLASADMGFGDLVRLNAYVTSADHLQAYMKVRDRHIASPPPASTLMIVSGFANPAFKVEIEAVAASMTMRKDR</sequence>
<evidence type="ECO:0000313" key="1">
    <source>
        <dbReference type="EMBL" id="OQW51085.1"/>
    </source>
</evidence>
<reference evidence="1 2" key="1">
    <citation type="journal article" date="2017" name="Water Res.">
        <title>Comammox in drinking water systems.</title>
        <authorList>
            <person name="Wang Y."/>
            <person name="Ma L."/>
            <person name="Mao Y."/>
            <person name="Jiang X."/>
            <person name="Xia Y."/>
            <person name="Yu K."/>
            <person name="Li B."/>
            <person name="Zhang T."/>
        </authorList>
    </citation>
    <scope>NUCLEOTIDE SEQUENCE [LARGE SCALE GENOMIC DNA]</scope>
    <source>
        <strain evidence="1">SG_bin8</strain>
    </source>
</reference>
<organism evidence="1 2">
    <name type="scientific">Candidatus Raskinella chloraquaticus</name>
    <dbReference type="NCBI Taxonomy" id="1951219"/>
    <lineage>
        <taxon>Bacteria</taxon>
        <taxon>Pseudomonadati</taxon>
        <taxon>Pseudomonadota</taxon>
        <taxon>Alphaproteobacteria</taxon>
        <taxon>Hyphomicrobiales</taxon>
        <taxon>Phreatobacteraceae</taxon>
        <taxon>Candidatus Raskinella</taxon>
    </lineage>
</organism>
<dbReference type="AlphaFoldDB" id="A0A1W9HUF7"/>
<name>A0A1W9HUF7_9HYPH</name>
<proteinExistence type="predicted"/>
<dbReference type="PANTHER" id="PTHR43857:SF1">
    <property type="entry name" value="YJGH FAMILY PROTEIN"/>
    <property type="match status" value="1"/>
</dbReference>
<dbReference type="SUPFAM" id="SSF55298">
    <property type="entry name" value="YjgF-like"/>
    <property type="match status" value="1"/>
</dbReference>
<protein>
    <submittedName>
        <fullName evidence="1">Enamine deaminase RidA</fullName>
    </submittedName>
</protein>
<dbReference type="InterPro" id="IPR006175">
    <property type="entry name" value="YjgF/YER057c/UK114"/>
</dbReference>
<dbReference type="STRING" id="1827387.A4S15_12770"/>
<dbReference type="CDD" id="cd00448">
    <property type="entry name" value="YjgF_YER057c_UK114_family"/>
    <property type="match status" value="1"/>
</dbReference>
<comment type="caution">
    <text evidence="1">The sequence shown here is derived from an EMBL/GenBank/DDBJ whole genome shotgun (WGS) entry which is preliminary data.</text>
</comment>
<dbReference type="Pfam" id="PF01042">
    <property type="entry name" value="Ribonuc_L-PSP"/>
    <property type="match status" value="1"/>
</dbReference>